<evidence type="ECO:0000256" key="1">
    <source>
        <dbReference type="ARBA" id="ARBA00008857"/>
    </source>
</evidence>
<dbReference type="PANTHER" id="PTHR30349:SF64">
    <property type="entry name" value="PROPHAGE INTEGRASE INTD-RELATED"/>
    <property type="match status" value="1"/>
</dbReference>
<sequence>MSIAKRPNGKYRARYRDPGGHEHSRHFDRKADADRWLNSVKTSIARGEWIDPALAKVTVGDWAARWIANQVQLKPSTRFRYEAVLRNQVLPVWERVALSAVAHTDVGEWVRRLSDAGLAASTVRQAHRVFSLLLAEAVRDGRLPRNVAIGVRLPRVGKAEKSFLTHAQVADLADAAEPHSLIVRVLAYTGLRWGELAALKVKRVDLTRRRLLVAESMTEVNGKAVFGTPKTHQRRSVPFPRFLVDPLTDQIIGRSRDDLVFTSPEGGVLRNNNFRRRAFDRAAETVGLKGLTPHELRHTAASLAVAEGANVKAVQRMLGHASAAMTLDVYADLFEDDLDQVADRLDQAVTARSADCLRTAPAGPAFDAVRPPAKKQVRRVGRAGLEPATEGL</sequence>
<evidence type="ECO:0000256" key="4">
    <source>
        <dbReference type="PROSITE-ProRule" id="PRU01248"/>
    </source>
</evidence>
<dbReference type="RefSeq" id="WP_203807952.1">
    <property type="nucleotide sequence ID" value="NZ_BAAAQE010000074.1"/>
</dbReference>
<evidence type="ECO:0000256" key="3">
    <source>
        <dbReference type="ARBA" id="ARBA00023172"/>
    </source>
</evidence>
<keyword evidence="9" id="KW-1185">Reference proteome</keyword>
<dbReference type="CDD" id="cd01189">
    <property type="entry name" value="INT_ICEBs1_C_like"/>
    <property type="match status" value="1"/>
</dbReference>
<keyword evidence="3" id="KW-0233">DNA recombination</keyword>
<evidence type="ECO:0000259" key="7">
    <source>
        <dbReference type="PROSITE" id="PS51900"/>
    </source>
</evidence>
<dbReference type="PROSITE" id="PS51898">
    <property type="entry name" value="TYR_RECOMBINASE"/>
    <property type="match status" value="1"/>
</dbReference>
<evidence type="ECO:0000313" key="8">
    <source>
        <dbReference type="EMBL" id="GID60651.1"/>
    </source>
</evidence>
<dbReference type="InterPro" id="IPR058717">
    <property type="entry name" value="Phage_L5_Integrase_N"/>
</dbReference>
<dbReference type="EMBL" id="BOMG01000111">
    <property type="protein sequence ID" value="GID60651.1"/>
    <property type="molecule type" value="Genomic_DNA"/>
</dbReference>
<dbReference type="InterPro" id="IPR011010">
    <property type="entry name" value="DNA_brk_join_enz"/>
</dbReference>
<dbReference type="Gene3D" id="1.10.443.10">
    <property type="entry name" value="Intergrase catalytic core"/>
    <property type="match status" value="1"/>
</dbReference>
<organism evidence="8 9">
    <name type="scientific">Actinoplanes couchii</name>
    <dbReference type="NCBI Taxonomy" id="403638"/>
    <lineage>
        <taxon>Bacteria</taxon>
        <taxon>Bacillati</taxon>
        <taxon>Actinomycetota</taxon>
        <taxon>Actinomycetes</taxon>
        <taxon>Micromonosporales</taxon>
        <taxon>Micromonosporaceae</taxon>
        <taxon>Actinoplanes</taxon>
    </lineage>
</organism>
<dbReference type="Proteomes" id="UP000612282">
    <property type="component" value="Unassembled WGS sequence"/>
</dbReference>
<proteinExistence type="inferred from homology"/>
<dbReference type="PANTHER" id="PTHR30349">
    <property type="entry name" value="PHAGE INTEGRASE-RELATED"/>
    <property type="match status" value="1"/>
</dbReference>
<keyword evidence="2 4" id="KW-0238">DNA-binding</keyword>
<dbReference type="InterPro" id="IPR050090">
    <property type="entry name" value="Tyrosine_recombinase_XerCD"/>
</dbReference>
<name>A0ABQ3XQ72_9ACTN</name>
<dbReference type="Gene3D" id="1.10.150.130">
    <property type="match status" value="1"/>
</dbReference>
<comment type="caution">
    <text evidence="8">The sequence shown here is derived from an EMBL/GenBank/DDBJ whole genome shotgun (WGS) entry which is preliminary data.</text>
</comment>
<feature type="domain" description="Tyr recombinase" evidence="6">
    <location>
        <begin position="159"/>
        <end position="343"/>
    </location>
</feature>
<reference evidence="8 9" key="1">
    <citation type="submission" date="2021-01" db="EMBL/GenBank/DDBJ databases">
        <title>Whole genome shotgun sequence of Actinoplanes couchii NBRC 106145.</title>
        <authorList>
            <person name="Komaki H."/>
            <person name="Tamura T."/>
        </authorList>
    </citation>
    <scope>NUCLEOTIDE SEQUENCE [LARGE SCALE GENOMIC DNA]</scope>
    <source>
        <strain evidence="8 9">NBRC 106145</strain>
    </source>
</reference>
<dbReference type="SUPFAM" id="SSF56349">
    <property type="entry name" value="DNA breaking-rejoining enzymes"/>
    <property type="match status" value="1"/>
</dbReference>
<protein>
    <submittedName>
        <fullName evidence="8">Site-specific integrase</fullName>
    </submittedName>
</protein>
<feature type="domain" description="Core-binding (CB)" evidence="7">
    <location>
        <begin position="57"/>
        <end position="138"/>
    </location>
</feature>
<dbReference type="InterPro" id="IPR010998">
    <property type="entry name" value="Integrase_recombinase_N"/>
</dbReference>
<dbReference type="Pfam" id="PF00589">
    <property type="entry name" value="Phage_integrase"/>
    <property type="match status" value="1"/>
</dbReference>
<accession>A0ABQ3XQ72</accession>
<feature type="region of interest" description="Disordered" evidence="5">
    <location>
        <begin position="1"/>
        <end position="27"/>
    </location>
</feature>
<comment type="similarity">
    <text evidence="1">Belongs to the 'phage' integrase family.</text>
</comment>
<gene>
    <name evidence="8" type="ORF">Aco03nite_090550</name>
</gene>
<dbReference type="InterPro" id="IPR013762">
    <property type="entry name" value="Integrase-like_cat_sf"/>
</dbReference>
<evidence type="ECO:0000256" key="2">
    <source>
        <dbReference type="ARBA" id="ARBA00023125"/>
    </source>
</evidence>
<evidence type="ECO:0000259" key="6">
    <source>
        <dbReference type="PROSITE" id="PS51898"/>
    </source>
</evidence>
<dbReference type="Pfam" id="PF26003">
    <property type="entry name" value="Integrase_N_phage"/>
    <property type="match status" value="1"/>
</dbReference>
<evidence type="ECO:0000313" key="9">
    <source>
        <dbReference type="Proteomes" id="UP000612282"/>
    </source>
</evidence>
<dbReference type="InterPro" id="IPR002104">
    <property type="entry name" value="Integrase_catalytic"/>
</dbReference>
<dbReference type="PROSITE" id="PS51900">
    <property type="entry name" value="CB"/>
    <property type="match status" value="1"/>
</dbReference>
<evidence type="ECO:0000256" key="5">
    <source>
        <dbReference type="SAM" id="MobiDB-lite"/>
    </source>
</evidence>
<dbReference type="InterPro" id="IPR044068">
    <property type="entry name" value="CB"/>
</dbReference>